<protein>
    <submittedName>
        <fullName evidence="6">Cysteine dioxygenase family protein</fullName>
    </submittedName>
</protein>
<gene>
    <name evidence="6" type="ORF">GCM10009559_53960</name>
</gene>
<dbReference type="GO" id="GO:0051213">
    <property type="term" value="F:dioxygenase activity"/>
    <property type="evidence" value="ECO:0007669"/>
    <property type="project" value="UniProtKB-KW"/>
</dbReference>
<dbReference type="Gene3D" id="2.60.120.10">
    <property type="entry name" value="Jelly Rolls"/>
    <property type="match status" value="1"/>
</dbReference>
<keyword evidence="2" id="KW-0479">Metal-binding</keyword>
<dbReference type="InterPro" id="IPR011051">
    <property type="entry name" value="RmlC_Cupin_sf"/>
</dbReference>
<dbReference type="SUPFAM" id="SSF51182">
    <property type="entry name" value="RmlC-like cupins"/>
    <property type="match status" value="1"/>
</dbReference>
<evidence type="ECO:0000313" key="6">
    <source>
        <dbReference type="EMBL" id="GAA0896104.1"/>
    </source>
</evidence>
<keyword evidence="4" id="KW-0560">Oxidoreductase</keyword>
<evidence type="ECO:0000256" key="1">
    <source>
        <dbReference type="ARBA" id="ARBA00006622"/>
    </source>
</evidence>
<comment type="similarity">
    <text evidence="1">Belongs to the cysteine dioxygenase family.</text>
</comment>
<evidence type="ECO:0000313" key="7">
    <source>
        <dbReference type="Proteomes" id="UP001499967"/>
    </source>
</evidence>
<comment type="caution">
    <text evidence="6">The sequence shown here is derived from an EMBL/GenBank/DDBJ whole genome shotgun (WGS) entry which is preliminary data.</text>
</comment>
<reference evidence="6 7" key="1">
    <citation type="journal article" date="2019" name="Int. J. Syst. Evol. Microbiol.">
        <title>The Global Catalogue of Microorganisms (GCM) 10K type strain sequencing project: providing services to taxonomists for standard genome sequencing and annotation.</title>
        <authorList>
            <consortium name="The Broad Institute Genomics Platform"/>
            <consortium name="The Broad Institute Genome Sequencing Center for Infectious Disease"/>
            <person name="Wu L."/>
            <person name="Ma J."/>
        </authorList>
    </citation>
    <scope>NUCLEOTIDE SEQUENCE [LARGE SCALE GENOMIC DNA]</scope>
    <source>
        <strain evidence="6 7">JCM 11117</strain>
    </source>
</reference>
<dbReference type="PANTHER" id="PTHR12918">
    <property type="entry name" value="CYSTEINE DIOXYGENASE"/>
    <property type="match status" value="1"/>
</dbReference>
<keyword evidence="7" id="KW-1185">Reference proteome</keyword>
<accession>A0ABN1N7B7</accession>
<dbReference type="Proteomes" id="UP001499967">
    <property type="component" value="Unassembled WGS sequence"/>
</dbReference>
<keyword evidence="5" id="KW-0408">Iron</keyword>
<dbReference type="CDD" id="cd10548">
    <property type="entry name" value="cupin_CDO"/>
    <property type="match status" value="1"/>
</dbReference>
<keyword evidence="3 6" id="KW-0223">Dioxygenase</keyword>
<evidence type="ECO:0000256" key="3">
    <source>
        <dbReference type="ARBA" id="ARBA00022964"/>
    </source>
</evidence>
<name>A0ABN1N7B7_9PSEU</name>
<evidence type="ECO:0000256" key="5">
    <source>
        <dbReference type="ARBA" id="ARBA00023004"/>
    </source>
</evidence>
<evidence type="ECO:0000256" key="2">
    <source>
        <dbReference type="ARBA" id="ARBA00022723"/>
    </source>
</evidence>
<organism evidence="6 7">
    <name type="scientific">Pseudonocardia zijingensis</name>
    <dbReference type="NCBI Taxonomy" id="153376"/>
    <lineage>
        <taxon>Bacteria</taxon>
        <taxon>Bacillati</taxon>
        <taxon>Actinomycetota</taxon>
        <taxon>Actinomycetes</taxon>
        <taxon>Pseudonocardiales</taxon>
        <taxon>Pseudonocardiaceae</taxon>
        <taxon>Pseudonocardia</taxon>
    </lineage>
</organism>
<dbReference type="InterPro" id="IPR010300">
    <property type="entry name" value="CDO_1"/>
</dbReference>
<dbReference type="Pfam" id="PF05995">
    <property type="entry name" value="CDO_I"/>
    <property type="match status" value="1"/>
</dbReference>
<dbReference type="PANTHER" id="PTHR12918:SF1">
    <property type="entry name" value="CYSTEINE DIOXYGENASE TYPE 1"/>
    <property type="match status" value="1"/>
</dbReference>
<proteinExistence type="inferred from homology"/>
<sequence>MLSPELTVPVRSHVDHWRNPVLLHAPTPIALGDLSALTRDIAAEVRAGLHPVHVDPDRRWYRLLRSDAYVDVWLISWATEQNAELHDHAGSLGALTVVSGSLVEQRWTGHELRERQVRAGRSLGFPLGHVHDVRNTEETPAVSVHAYSPPLTAMSYYAVEPGARLRRTRSVLVESGSSEGVG</sequence>
<dbReference type="InterPro" id="IPR014710">
    <property type="entry name" value="RmlC-like_jellyroll"/>
</dbReference>
<dbReference type="EMBL" id="BAAAHP010000165">
    <property type="protein sequence ID" value="GAA0896104.1"/>
    <property type="molecule type" value="Genomic_DNA"/>
</dbReference>
<dbReference type="RefSeq" id="WP_343944400.1">
    <property type="nucleotide sequence ID" value="NZ_BAAAHP010000165.1"/>
</dbReference>
<evidence type="ECO:0000256" key="4">
    <source>
        <dbReference type="ARBA" id="ARBA00023002"/>
    </source>
</evidence>